<dbReference type="EMBL" id="CP001654">
    <property type="protein sequence ID" value="ACS86386.1"/>
    <property type="molecule type" value="Genomic_DNA"/>
</dbReference>
<dbReference type="Proteomes" id="UP000002734">
    <property type="component" value="Chromosome"/>
</dbReference>
<evidence type="ECO:0000313" key="2">
    <source>
        <dbReference type="Proteomes" id="UP000002734"/>
    </source>
</evidence>
<dbReference type="KEGG" id="dda:Dd703_2609"/>
<reference evidence="1" key="1">
    <citation type="submission" date="2009-06" db="EMBL/GenBank/DDBJ databases">
        <title>Complete sequence of Dickeya dadantii Ech703.</title>
        <authorList>
            <consortium name="US DOE Joint Genome Institute"/>
            <person name="Lucas S."/>
            <person name="Copeland A."/>
            <person name="Lapidus A."/>
            <person name="Glavina del Rio T."/>
            <person name="Dalin E."/>
            <person name="Tice H."/>
            <person name="Bruce D."/>
            <person name="Goodwin L."/>
            <person name="Pitluck S."/>
            <person name="Chertkov O."/>
            <person name="Brettin T."/>
            <person name="Detter J.C."/>
            <person name="Han C."/>
            <person name="Larimer F."/>
            <person name="Land M."/>
            <person name="Hauser L."/>
            <person name="Kyrpides N."/>
            <person name="Mikhailova N."/>
            <person name="Balakrishnan V."/>
            <person name="Glasner J."/>
            <person name="Perna N.T."/>
        </authorList>
    </citation>
    <scope>NUCLEOTIDE SEQUENCE [LARGE SCALE GENOMIC DNA]</scope>
    <source>
        <strain evidence="1">Ech703</strain>
    </source>
</reference>
<evidence type="ECO:0000313" key="1">
    <source>
        <dbReference type="EMBL" id="ACS86386.1"/>
    </source>
</evidence>
<protein>
    <submittedName>
        <fullName evidence="1">Uncharacterized protein</fullName>
    </submittedName>
</protein>
<proteinExistence type="predicted"/>
<dbReference type="AlphaFoldDB" id="C6C9W4"/>
<keyword evidence="2" id="KW-1185">Reference proteome</keyword>
<name>C6C9W4_MUSP7</name>
<gene>
    <name evidence="1" type="ordered locus">Dd703_2609</name>
</gene>
<organism evidence="1 2">
    <name type="scientific">Musicola paradisiaca (strain Ech703)</name>
    <name type="common">Dickeya paradisiaca</name>
    <name type="synonym">Dickeya dadantii</name>
    <dbReference type="NCBI Taxonomy" id="579405"/>
    <lineage>
        <taxon>Bacteria</taxon>
        <taxon>Pseudomonadati</taxon>
        <taxon>Pseudomonadota</taxon>
        <taxon>Gammaproteobacteria</taxon>
        <taxon>Enterobacterales</taxon>
        <taxon>Pectobacteriaceae</taxon>
        <taxon>Musicola</taxon>
    </lineage>
</organism>
<accession>C6C9W4</accession>
<dbReference type="HOGENOM" id="CLU_3232767_0_0_6"/>
<sequence>MRHCPVGGARQVFIAELFGFKAFLRVKNVKCFTFVRVRKPTDS</sequence>